<name>A0A8X6KJ13_TRICU</name>
<accession>A0A8X6KJ13</accession>
<dbReference type="Proteomes" id="UP000887116">
    <property type="component" value="Unassembled WGS sequence"/>
</dbReference>
<keyword evidence="2" id="KW-1185">Reference proteome</keyword>
<organism evidence="1 2">
    <name type="scientific">Trichonephila clavata</name>
    <name type="common">Joro spider</name>
    <name type="synonym">Nephila clavata</name>
    <dbReference type="NCBI Taxonomy" id="2740835"/>
    <lineage>
        <taxon>Eukaryota</taxon>
        <taxon>Metazoa</taxon>
        <taxon>Ecdysozoa</taxon>
        <taxon>Arthropoda</taxon>
        <taxon>Chelicerata</taxon>
        <taxon>Arachnida</taxon>
        <taxon>Araneae</taxon>
        <taxon>Araneomorphae</taxon>
        <taxon>Entelegynae</taxon>
        <taxon>Araneoidea</taxon>
        <taxon>Nephilidae</taxon>
        <taxon>Trichonephila</taxon>
    </lineage>
</organism>
<protein>
    <submittedName>
        <fullName evidence="1">Uncharacterized protein</fullName>
    </submittedName>
</protein>
<dbReference type="EMBL" id="BMAO01021520">
    <property type="protein sequence ID" value="GFQ75141.1"/>
    <property type="molecule type" value="Genomic_DNA"/>
</dbReference>
<gene>
    <name evidence="1" type="primary">AVEN_240822_1</name>
    <name evidence="1" type="ORF">TNCT_535751</name>
</gene>
<dbReference type="AlphaFoldDB" id="A0A8X6KJ13"/>
<comment type="caution">
    <text evidence="1">The sequence shown here is derived from an EMBL/GenBank/DDBJ whole genome shotgun (WGS) entry which is preliminary data.</text>
</comment>
<evidence type="ECO:0000313" key="1">
    <source>
        <dbReference type="EMBL" id="GFQ75141.1"/>
    </source>
</evidence>
<evidence type="ECO:0000313" key="2">
    <source>
        <dbReference type="Proteomes" id="UP000887116"/>
    </source>
</evidence>
<reference evidence="1" key="1">
    <citation type="submission" date="2020-07" db="EMBL/GenBank/DDBJ databases">
        <title>Multicomponent nature underlies the extraordinary mechanical properties of spider dragline silk.</title>
        <authorList>
            <person name="Kono N."/>
            <person name="Nakamura H."/>
            <person name="Mori M."/>
            <person name="Yoshida Y."/>
            <person name="Ohtoshi R."/>
            <person name="Malay A.D."/>
            <person name="Moran D.A.P."/>
            <person name="Tomita M."/>
            <person name="Numata K."/>
            <person name="Arakawa K."/>
        </authorList>
    </citation>
    <scope>NUCLEOTIDE SEQUENCE</scope>
</reference>
<sequence length="405" mass="47556">MESRRRFNKPLVARSDIPAEPLERRTDIKPEMATLGQVLFSNAKKLLMNIFGMVRKYFGVLDFKCLTRLCNFYLILQLLAWDFTSREFFNCLLNMDYCAEVSYIRCNNGYKLPMEIAFARVDNPRKVYILHMRMPHDVYFTIDDLVCNKNQCERRCNTAFNVHAKCILKMNKESWWHTLQRFIHDHMGWDAQLAVRSQNQKQFFKKVGGFRNVCIVNLPVRNPFYGCIHYHNRLVSFPCAAKAARTLAMQLNRTPRVDSKKMIQCKEDKPMDKMDDKELLEAIDKLLEQCDELMNQYPSEAIDTLLEQCDELIDQYPLEPMDKPLMDNLMEKVDKCNECLGEQCLESMDKPLVENTKNEFSDEIMKRGNETIKLEGTMECCEEMVDNDKIMLGEVKNAEEKVEMV</sequence>
<proteinExistence type="predicted"/>